<proteinExistence type="predicted"/>
<keyword evidence="1" id="KW-0472">Membrane</keyword>
<dbReference type="InterPro" id="IPR012373">
    <property type="entry name" value="Ferrdict_sens_TM"/>
</dbReference>
<dbReference type="Proteomes" id="UP000286246">
    <property type="component" value="Unassembled WGS sequence"/>
</dbReference>
<sequence>MNRKQLLNKFLANQCSAEEAKLVFSWLNENPKLLDDLISEDDWTSYIAQEKNVKRRNGNISKIFTVFVIFGLLFFCSNLFEEPHGQIAQDIIRKTYYNPLSRPKEIITDDESHLILAPGALVQVRIKSNLDFRYVKVLEGKVQFEVAKDPSKPFIVESDQLTTTALGTQFIVNYTSRSKDVLVQLLEGKVRVAHIMQSAEHVKILKPGQQIHFSAASQMVLSDFGNTSKGADRLVNFLPRLISTAKEKEYSYPMTIHQSANWLEMEETSLSEIIQYINHELDMPVSYDSLLVRNYRLKGRFRRNAAMDLQDKTQLAESILQLIVEVNPFKLEKQQNTYILKPKK</sequence>
<protein>
    <submittedName>
        <fullName evidence="3">FecR family protein</fullName>
    </submittedName>
</protein>
<dbReference type="RefSeq" id="WP_120259884.1">
    <property type="nucleotide sequence ID" value="NZ_RAPY01000002.1"/>
</dbReference>
<comment type="caution">
    <text evidence="3">The sequence shown here is derived from an EMBL/GenBank/DDBJ whole genome shotgun (WGS) entry which is preliminary data.</text>
</comment>
<reference evidence="3 4" key="1">
    <citation type="submission" date="2018-09" db="EMBL/GenBank/DDBJ databases">
        <title>Genomic Encyclopedia of Type Strains, Phase III (KMG-III): the genomes of soil and plant-associated and newly described type strains.</title>
        <authorList>
            <person name="Whitman W."/>
        </authorList>
    </citation>
    <scope>NUCLEOTIDE SEQUENCE [LARGE SCALE GENOMIC DNA]</scope>
    <source>
        <strain evidence="3 4">CECT 7938</strain>
    </source>
</reference>
<dbReference type="GO" id="GO:0016989">
    <property type="term" value="F:sigma factor antagonist activity"/>
    <property type="evidence" value="ECO:0007669"/>
    <property type="project" value="TreeGrafter"/>
</dbReference>
<dbReference type="PANTHER" id="PTHR30273">
    <property type="entry name" value="PERIPLASMIC SIGNAL SENSOR AND SIGMA FACTOR ACTIVATOR FECR-RELATED"/>
    <property type="match status" value="1"/>
</dbReference>
<dbReference type="PANTHER" id="PTHR30273:SF2">
    <property type="entry name" value="PROTEIN FECR"/>
    <property type="match status" value="1"/>
</dbReference>
<keyword evidence="1" id="KW-1133">Transmembrane helix</keyword>
<dbReference type="EMBL" id="RAPY01000002">
    <property type="protein sequence ID" value="RKE52887.1"/>
    <property type="molecule type" value="Genomic_DNA"/>
</dbReference>
<feature type="transmembrane region" description="Helical" evidence="1">
    <location>
        <begin position="60"/>
        <end position="80"/>
    </location>
</feature>
<name>A0A420B848_SPHD1</name>
<evidence type="ECO:0000313" key="3">
    <source>
        <dbReference type="EMBL" id="RKE52887.1"/>
    </source>
</evidence>
<evidence type="ECO:0000256" key="1">
    <source>
        <dbReference type="SAM" id="Phobius"/>
    </source>
</evidence>
<keyword evidence="1" id="KW-0812">Transmembrane</keyword>
<accession>A0A420B848</accession>
<gene>
    <name evidence="3" type="ORF">DFQ12_3133</name>
</gene>
<dbReference type="InterPro" id="IPR006860">
    <property type="entry name" value="FecR"/>
</dbReference>
<evidence type="ECO:0000259" key="2">
    <source>
        <dbReference type="Pfam" id="PF04773"/>
    </source>
</evidence>
<dbReference type="Gene3D" id="2.60.120.1440">
    <property type="match status" value="1"/>
</dbReference>
<evidence type="ECO:0000313" key="4">
    <source>
        <dbReference type="Proteomes" id="UP000286246"/>
    </source>
</evidence>
<dbReference type="AlphaFoldDB" id="A0A420B848"/>
<feature type="domain" description="FecR protein" evidence="2">
    <location>
        <begin position="105"/>
        <end position="191"/>
    </location>
</feature>
<keyword evidence="4" id="KW-1185">Reference proteome</keyword>
<dbReference type="Pfam" id="PF04773">
    <property type="entry name" value="FecR"/>
    <property type="match status" value="1"/>
</dbReference>
<organism evidence="3 4">
    <name type="scientific">Sphingobacterium detergens</name>
    <dbReference type="NCBI Taxonomy" id="1145106"/>
    <lineage>
        <taxon>Bacteria</taxon>
        <taxon>Pseudomonadati</taxon>
        <taxon>Bacteroidota</taxon>
        <taxon>Sphingobacteriia</taxon>
        <taxon>Sphingobacteriales</taxon>
        <taxon>Sphingobacteriaceae</taxon>
        <taxon>Sphingobacterium</taxon>
    </lineage>
</organism>
<dbReference type="OrthoDB" id="934696at2"/>